<dbReference type="InterPro" id="IPR011032">
    <property type="entry name" value="GroES-like_sf"/>
</dbReference>
<accession>A0A9P9ESC4</accession>
<reference evidence="9" key="1">
    <citation type="journal article" date="2021" name="Nat. Commun.">
        <title>Genetic determinants of endophytism in the Arabidopsis root mycobiome.</title>
        <authorList>
            <person name="Mesny F."/>
            <person name="Miyauchi S."/>
            <person name="Thiergart T."/>
            <person name="Pickel B."/>
            <person name="Atanasova L."/>
            <person name="Karlsson M."/>
            <person name="Huettel B."/>
            <person name="Barry K.W."/>
            <person name="Haridas S."/>
            <person name="Chen C."/>
            <person name="Bauer D."/>
            <person name="Andreopoulos W."/>
            <person name="Pangilinan J."/>
            <person name="LaButti K."/>
            <person name="Riley R."/>
            <person name="Lipzen A."/>
            <person name="Clum A."/>
            <person name="Drula E."/>
            <person name="Henrissat B."/>
            <person name="Kohler A."/>
            <person name="Grigoriev I.V."/>
            <person name="Martin F.M."/>
            <person name="Hacquard S."/>
        </authorList>
    </citation>
    <scope>NUCLEOTIDE SEQUENCE</scope>
    <source>
        <strain evidence="9">MPI-CAGE-AT-0147</strain>
    </source>
</reference>
<evidence type="ECO:0000256" key="1">
    <source>
        <dbReference type="ARBA" id="ARBA00001947"/>
    </source>
</evidence>
<comment type="cofactor">
    <cofactor evidence="1 7">
        <name>Zn(2+)</name>
        <dbReference type="ChEBI" id="CHEBI:29105"/>
    </cofactor>
</comment>
<dbReference type="Pfam" id="PF08240">
    <property type="entry name" value="ADH_N"/>
    <property type="match status" value="1"/>
</dbReference>
<dbReference type="SMART" id="SM00829">
    <property type="entry name" value="PKS_ER"/>
    <property type="match status" value="1"/>
</dbReference>
<comment type="caution">
    <text evidence="9">The sequence shown here is derived from an EMBL/GenBank/DDBJ whole genome shotgun (WGS) entry which is preliminary data.</text>
</comment>
<evidence type="ECO:0000256" key="5">
    <source>
        <dbReference type="ARBA" id="ARBA00023002"/>
    </source>
</evidence>
<evidence type="ECO:0000313" key="10">
    <source>
        <dbReference type="Proteomes" id="UP000738349"/>
    </source>
</evidence>
<evidence type="ECO:0000259" key="8">
    <source>
        <dbReference type="SMART" id="SM00829"/>
    </source>
</evidence>
<dbReference type="Gene3D" id="3.40.50.720">
    <property type="entry name" value="NAD(P)-binding Rossmann-like Domain"/>
    <property type="match status" value="1"/>
</dbReference>
<dbReference type="InterPro" id="IPR013149">
    <property type="entry name" value="ADH-like_C"/>
</dbReference>
<dbReference type="FunFam" id="3.40.50.720:FF:000039">
    <property type="entry name" value="Alcohol dehydrogenase AdhP"/>
    <property type="match status" value="1"/>
</dbReference>
<dbReference type="PANTHER" id="PTHR42940">
    <property type="entry name" value="ALCOHOL DEHYDROGENASE 1-RELATED"/>
    <property type="match status" value="1"/>
</dbReference>
<evidence type="ECO:0000313" key="9">
    <source>
        <dbReference type="EMBL" id="KAH7143525.1"/>
    </source>
</evidence>
<keyword evidence="3 7" id="KW-0479">Metal-binding</keyword>
<dbReference type="Gene3D" id="3.90.180.10">
    <property type="entry name" value="Medium-chain alcohol dehydrogenases, catalytic domain"/>
    <property type="match status" value="1"/>
</dbReference>
<gene>
    <name evidence="9" type="ORF">EDB81DRAFT_690065</name>
</gene>
<keyword evidence="10" id="KW-1185">Reference proteome</keyword>
<dbReference type="InterPro" id="IPR036291">
    <property type="entry name" value="NAD(P)-bd_dom_sf"/>
</dbReference>
<comment type="similarity">
    <text evidence="2 7">Belongs to the zinc-containing alcohol dehydrogenase family.</text>
</comment>
<sequence length="339" mass="35767">MSLPKSYKAWQVQKAGDPLNLEIFELKQPGAGEILVKVLACGVCHSDVGMQRGEFGPVHPRVPGHELVGDVVAVGEGVLRFIGGERVGGAWHGGHDSTCRSCELGQFQSCENGAINGVTRDGGYAEFVFLRAEAVVQVPSDLDPAETAPLLCAGVTVFNGIRKMEIAQGNLVAVQGLGGLGHLAVQYAKKMGYKVAAISSGSSKKEFAFELGADYYIDASLEDPVEKLNVMGGAELVVATAPNAKAISPLTGALQIRGKLLILAPVGNIEVNSLHLIGGGCSVHGWPSGHALDAEEAIQFSKDHGVKCLVEKFKMGDAPKAVDHMMANEVRFRSVLVME</sequence>
<keyword evidence="4 7" id="KW-0862">Zinc</keyword>
<dbReference type="GO" id="GO:0005737">
    <property type="term" value="C:cytoplasm"/>
    <property type="evidence" value="ECO:0007669"/>
    <property type="project" value="TreeGrafter"/>
</dbReference>
<keyword evidence="6" id="KW-0520">NAD</keyword>
<dbReference type="EMBL" id="JAGMUV010000009">
    <property type="protein sequence ID" value="KAH7143525.1"/>
    <property type="molecule type" value="Genomic_DNA"/>
</dbReference>
<evidence type="ECO:0000256" key="7">
    <source>
        <dbReference type="RuleBase" id="RU361277"/>
    </source>
</evidence>
<dbReference type="PANTHER" id="PTHR42940:SF7">
    <property type="entry name" value="ALCOHOL DEHYDROGENASE-LIKE N-TERMINAL DOMAIN-CONTAINING PROTEIN"/>
    <property type="match status" value="1"/>
</dbReference>
<dbReference type="GO" id="GO:0004022">
    <property type="term" value="F:alcohol dehydrogenase (NAD+) activity"/>
    <property type="evidence" value="ECO:0007669"/>
    <property type="project" value="TreeGrafter"/>
</dbReference>
<proteinExistence type="inferred from homology"/>
<dbReference type="SUPFAM" id="SSF51735">
    <property type="entry name" value="NAD(P)-binding Rossmann-fold domains"/>
    <property type="match status" value="1"/>
</dbReference>
<evidence type="ECO:0000256" key="4">
    <source>
        <dbReference type="ARBA" id="ARBA00022833"/>
    </source>
</evidence>
<dbReference type="PROSITE" id="PS00059">
    <property type="entry name" value="ADH_ZINC"/>
    <property type="match status" value="1"/>
</dbReference>
<dbReference type="CDD" id="cd08296">
    <property type="entry name" value="CAD_like"/>
    <property type="match status" value="1"/>
</dbReference>
<dbReference type="InterPro" id="IPR013154">
    <property type="entry name" value="ADH-like_N"/>
</dbReference>
<dbReference type="OrthoDB" id="256333at2759"/>
<dbReference type="Proteomes" id="UP000738349">
    <property type="component" value="Unassembled WGS sequence"/>
</dbReference>
<feature type="domain" description="Enoyl reductase (ER)" evidence="8">
    <location>
        <begin position="16"/>
        <end position="336"/>
    </location>
</feature>
<protein>
    <submittedName>
        <fullName evidence="9">Alcohol dehydrogenase GroES-like domain-containing protein</fullName>
    </submittedName>
</protein>
<dbReference type="AlphaFoldDB" id="A0A9P9ESC4"/>
<dbReference type="GO" id="GO:0008270">
    <property type="term" value="F:zinc ion binding"/>
    <property type="evidence" value="ECO:0007669"/>
    <property type="project" value="InterPro"/>
</dbReference>
<dbReference type="Pfam" id="PF00107">
    <property type="entry name" value="ADH_zinc_N"/>
    <property type="match status" value="1"/>
</dbReference>
<evidence type="ECO:0000256" key="3">
    <source>
        <dbReference type="ARBA" id="ARBA00022723"/>
    </source>
</evidence>
<evidence type="ECO:0000256" key="2">
    <source>
        <dbReference type="ARBA" id="ARBA00008072"/>
    </source>
</evidence>
<organism evidence="9 10">
    <name type="scientific">Dactylonectria macrodidyma</name>
    <dbReference type="NCBI Taxonomy" id="307937"/>
    <lineage>
        <taxon>Eukaryota</taxon>
        <taxon>Fungi</taxon>
        <taxon>Dikarya</taxon>
        <taxon>Ascomycota</taxon>
        <taxon>Pezizomycotina</taxon>
        <taxon>Sordariomycetes</taxon>
        <taxon>Hypocreomycetidae</taxon>
        <taxon>Hypocreales</taxon>
        <taxon>Nectriaceae</taxon>
        <taxon>Dactylonectria</taxon>
    </lineage>
</organism>
<dbReference type="InterPro" id="IPR002328">
    <property type="entry name" value="ADH_Zn_CS"/>
</dbReference>
<dbReference type="InterPro" id="IPR020843">
    <property type="entry name" value="ER"/>
</dbReference>
<keyword evidence="5" id="KW-0560">Oxidoreductase</keyword>
<dbReference type="SUPFAM" id="SSF50129">
    <property type="entry name" value="GroES-like"/>
    <property type="match status" value="1"/>
</dbReference>
<evidence type="ECO:0000256" key="6">
    <source>
        <dbReference type="ARBA" id="ARBA00023027"/>
    </source>
</evidence>
<name>A0A9P9ESC4_9HYPO</name>